<feature type="compositionally biased region" description="Low complexity" evidence="3">
    <location>
        <begin position="472"/>
        <end position="487"/>
    </location>
</feature>
<dbReference type="Gene3D" id="1.20.120.520">
    <property type="entry name" value="nmb1532 protein domain like"/>
    <property type="match status" value="1"/>
</dbReference>
<feature type="compositionally biased region" description="Low complexity" evidence="3">
    <location>
        <begin position="522"/>
        <end position="571"/>
    </location>
</feature>
<dbReference type="InterPro" id="IPR036514">
    <property type="entry name" value="SGNH_hydro_sf"/>
</dbReference>
<feature type="region of interest" description="Disordered" evidence="3">
    <location>
        <begin position="626"/>
        <end position="669"/>
    </location>
</feature>
<evidence type="ECO:0000256" key="3">
    <source>
        <dbReference type="SAM" id="MobiDB-lite"/>
    </source>
</evidence>
<keyword evidence="6" id="KW-1185">Reference proteome</keyword>
<name>A0A2P6V5F9_9CHLO</name>
<feature type="region of interest" description="Disordered" evidence="3">
    <location>
        <begin position="472"/>
        <end position="502"/>
    </location>
</feature>
<evidence type="ECO:0000259" key="4">
    <source>
        <dbReference type="PROSITE" id="PS51778"/>
    </source>
</evidence>
<dbReference type="EMBL" id="LHPF02000027">
    <property type="protein sequence ID" value="PSC69312.1"/>
    <property type="molecule type" value="Genomic_DNA"/>
</dbReference>
<evidence type="ECO:0000256" key="1">
    <source>
        <dbReference type="ARBA" id="ARBA00004370"/>
    </source>
</evidence>
<dbReference type="GO" id="GO:0005737">
    <property type="term" value="C:cytoplasm"/>
    <property type="evidence" value="ECO:0007669"/>
    <property type="project" value="UniProtKB-ARBA"/>
</dbReference>
<reference evidence="5 6" key="1">
    <citation type="journal article" date="2018" name="Plant J.">
        <title>Genome sequences of Chlorella sorokiniana UTEX 1602 and Micractinium conductrix SAG 241.80: implications to maltose excretion by a green alga.</title>
        <authorList>
            <person name="Arriola M.B."/>
            <person name="Velmurugan N."/>
            <person name="Zhang Y."/>
            <person name="Plunkett M.H."/>
            <person name="Hondzo H."/>
            <person name="Barney B.M."/>
        </authorList>
    </citation>
    <scope>NUCLEOTIDE SEQUENCE [LARGE SCALE GENOMIC DNA]</scope>
    <source>
        <strain evidence="5 6">SAG 241.80</strain>
    </source>
</reference>
<feature type="compositionally biased region" description="Polar residues" evidence="3">
    <location>
        <begin position="654"/>
        <end position="664"/>
    </location>
</feature>
<dbReference type="SUPFAM" id="SSF52266">
    <property type="entry name" value="SGNH hydrolase"/>
    <property type="match status" value="1"/>
</dbReference>
<keyword evidence="2" id="KW-0472">Membrane</keyword>
<dbReference type="Pfam" id="PF13472">
    <property type="entry name" value="Lipase_GDSL_2"/>
    <property type="match status" value="1"/>
</dbReference>
<dbReference type="Pfam" id="PF06398">
    <property type="entry name" value="Pex24p"/>
    <property type="match status" value="1"/>
</dbReference>
<feature type="region of interest" description="Disordered" evidence="3">
    <location>
        <begin position="429"/>
        <end position="448"/>
    </location>
</feature>
<dbReference type="Gene3D" id="3.40.50.1110">
    <property type="entry name" value="SGNH hydrolase"/>
    <property type="match status" value="1"/>
</dbReference>
<feature type="region of interest" description="Disordered" evidence="3">
    <location>
        <begin position="522"/>
        <end position="588"/>
    </location>
</feature>
<evidence type="ECO:0000256" key="2">
    <source>
        <dbReference type="ARBA" id="ARBA00023136"/>
    </source>
</evidence>
<dbReference type="PROSITE" id="PS51778">
    <property type="entry name" value="VAST"/>
    <property type="match status" value="1"/>
</dbReference>
<protein>
    <recommendedName>
        <fullName evidence="4">VASt domain-containing protein</fullName>
    </recommendedName>
</protein>
<accession>A0A2P6V5F9</accession>
<gene>
    <name evidence="5" type="ORF">C2E20_7167</name>
</gene>
<sequence>MAAATDGELEARWPRWPDGEEGLVALDVVLGLPVDQAFLLLYGGLTDMRKAFNEVAGDREYSTTDWVEGAAAVQAAAVGPTPPPLASVAGLRVGMLRRASYSGSMMGSKFRNEELHRLMEASPGASYTVMTTVLTTAMHGEKFRPVVVTTLRALPDGRTQLRIRTTILFIVKPNGFIKAMIDKGAREGQRKNFEALRKSLAQFTPISEAAEGEGLPAAPGAPAAEAAPAEAALAAAAAPAAAAGLLESIVGPAACAALRPWAAWLHAHLDAAAPMLGSLVEPAALLGVLGVLSLLAVLRLVIDMLLFVQNASAHPRDSIGLLTHYLFRLVDVPGSMHEVLLSCAIFYTVRLLVNRLAAALPAPPRARPGGASAAAAAAAPGAAGGAGGGGTDAAAGGARPTRSDTEQESEGVKYEGYAEAIAAAQALPTSPSTSIASEPPAAAGGGGQAAAVGFAMSMKGLSKSISGAFVPARGAPARSSPARGTKPPASPPPATNLPPAQGPLLAGVLAAAPSSSLISPLTSVVSDGDEGPSGAPASPRAAAAPARAGSVPPAGAGAGAASPPAAVPPRSLSDTEALAGGGAHAGGQEEALRRAATGLVHAKSAGALAEESGTSISTFFTGKLRGVLSPSAQPSSPCEMRLRGSQHRGGVASRPTSTDGSTGASPERAFSPTAAQRDFRPAMPAHLAPQLAAAAVIEEVFENQRLQPFRGWGHTWPGHFLPTDKVNHWSRREHDNFPLIAGPEFGAIAPPLPEGWQWCEEAWHIDFSGEIIDACDADGWTYGLDFSYVRHPFQPGSGKKKMSDFVRRRRWLRTRVPLELAAPRITAIAADTTSWSVAEEAAARGAAAGAAEEAAVAAAVATAAVAAEVGVTAPGEAPLMAGLAAAAAAAAAAAEDKPAAAGGVEEPVEAGKGGAPPTAAAPVQQAAAAATGAAKRAAASVATPLGAAAAAPPASLDPGQQGGEHGEVAAVLESIFARVEASSNVQASMQEALMHRCKLSGAGLAAVWVLALLAPGANAGCEIKEGVLHLTAPGGRRGLLAAAAPGPKLPRWAQNLGEVRDSWLQDHEIAKQTVRQLNRQRRRVPDLVQFGDSLTSGFIQGGGAKLWARAFKGLDAVPLGMRGSSVEQLAWRVLRSGELHARAPRLAVFYIGVNNLIRAEKPPAERLEWLLTWAQAAWPDTKLAVVELTPYNWDNARQLGATNRQYRDLAARQGAAVIECGQKVAPNDCTSTWKHAPEDDGWYHAHNALRSDMAALAEMLSRAQAQLAAGKELSAAQRAAATKYFECFLKFMHHHHHNEEEFVMPFMAARCPVPDKVASDHKELLDLLERLEGEMQALLASEATAAEAAARAEAASATLARFRDLCEEHLREEEQELLPLLRKHFTPKEFKPVVDKILRSMDGYATGAFFHPMQPVQRKAFARQEGIPFFIGWILSYQTYKYERNVWQPFQRECLEVTA</sequence>
<dbReference type="InterPro" id="IPR006614">
    <property type="entry name" value="Peroxin/Ferlin"/>
</dbReference>
<organism evidence="5 6">
    <name type="scientific">Micractinium conductrix</name>
    <dbReference type="NCBI Taxonomy" id="554055"/>
    <lineage>
        <taxon>Eukaryota</taxon>
        <taxon>Viridiplantae</taxon>
        <taxon>Chlorophyta</taxon>
        <taxon>core chlorophytes</taxon>
        <taxon>Trebouxiophyceae</taxon>
        <taxon>Chlorellales</taxon>
        <taxon>Chlorellaceae</taxon>
        <taxon>Chlorella clade</taxon>
        <taxon>Micractinium</taxon>
    </lineage>
</organism>
<dbReference type="Pfam" id="PF16016">
    <property type="entry name" value="VASt"/>
    <property type="match status" value="1"/>
</dbReference>
<evidence type="ECO:0000313" key="6">
    <source>
        <dbReference type="Proteomes" id="UP000239649"/>
    </source>
</evidence>
<dbReference type="InterPro" id="IPR010482">
    <property type="entry name" value="TECPR1-like_DysF"/>
</dbReference>
<feature type="compositionally biased region" description="Basic and acidic residues" evidence="3">
    <location>
        <begin position="401"/>
        <end position="412"/>
    </location>
</feature>
<feature type="region of interest" description="Disordered" evidence="3">
    <location>
        <begin position="387"/>
        <end position="412"/>
    </location>
</feature>
<dbReference type="InterPro" id="IPR031968">
    <property type="entry name" value="VASt"/>
</dbReference>
<dbReference type="OrthoDB" id="67700at2759"/>
<dbReference type="SMART" id="SM00694">
    <property type="entry name" value="DysFC"/>
    <property type="match status" value="1"/>
</dbReference>
<dbReference type="Proteomes" id="UP000239649">
    <property type="component" value="Unassembled WGS sequence"/>
</dbReference>
<comment type="subcellular location">
    <subcellularLocation>
        <location evidence="1">Membrane</location>
    </subcellularLocation>
</comment>
<proteinExistence type="predicted"/>
<feature type="domain" description="VASt" evidence="4">
    <location>
        <begin position="21"/>
        <end position="208"/>
    </location>
</feature>
<feature type="region of interest" description="Disordered" evidence="3">
    <location>
        <begin position="900"/>
        <end position="919"/>
    </location>
</feature>
<comment type="caution">
    <text evidence="5">The sequence shown here is derived from an EMBL/GenBank/DDBJ whole genome shotgun (WGS) entry which is preliminary data.</text>
</comment>
<dbReference type="GO" id="GO:0098588">
    <property type="term" value="C:bounding membrane of organelle"/>
    <property type="evidence" value="ECO:0007669"/>
    <property type="project" value="UniProtKB-ARBA"/>
</dbReference>
<dbReference type="InterPro" id="IPR013830">
    <property type="entry name" value="SGNH_hydro"/>
</dbReference>
<evidence type="ECO:0000313" key="5">
    <source>
        <dbReference type="EMBL" id="PSC69312.1"/>
    </source>
</evidence>